<evidence type="ECO:0000313" key="3">
    <source>
        <dbReference type="Proteomes" id="UP001326199"/>
    </source>
</evidence>
<feature type="region of interest" description="Disordered" evidence="1">
    <location>
        <begin position="223"/>
        <end position="258"/>
    </location>
</feature>
<dbReference type="EMBL" id="JAFFHB010000010">
    <property type="protein sequence ID" value="KAK4661147.1"/>
    <property type="molecule type" value="Genomic_DNA"/>
</dbReference>
<feature type="compositionally biased region" description="Acidic residues" evidence="1">
    <location>
        <begin position="249"/>
        <end position="258"/>
    </location>
</feature>
<evidence type="ECO:0000256" key="1">
    <source>
        <dbReference type="SAM" id="MobiDB-lite"/>
    </source>
</evidence>
<name>A0ABR0GZU8_9PEZI</name>
<protein>
    <submittedName>
        <fullName evidence="2">Uncharacterized protein</fullName>
    </submittedName>
</protein>
<dbReference type="Proteomes" id="UP001326199">
    <property type="component" value="Unassembled WGS sequence"/>
</dbReference>
<sequence length="323" mass="34892">MTRPCAMCTVIYGTAMQLNLTTGPVRILDRYRRTFVRATAGARVLSSADVVNARFGIHCSDAAGSINSNAGTHSARGMSPATTNGRCQSGEVGRQEGAEGRQAGASDSRGQLANGPEGGRDVFPGEVFVQLKIFDPDHGDDDGAAAEGRLGSQRKGFKKGVRKRDSQEPQAENANQHILLTFGQLQLPHSRQRQRKNSHIRHDIARGIDVPLRYVWNTRGTFDIGHPEPKRADGSADEDAHQDLGEGPAPDDENGDEINDAHMLDSQNAVVLEEKRELEEEEGAAVHHDGNVKVSKVQGNIVLFHDRDVPSQTKGCHVADGDG</sequence>
<feature type="region of interest" description="Disordered" evidence="1">
    <location>
        <begin position="134"/>
        <end position="172"/>
    </location>
</feature>
<reference evidence="2 3" key="1">
    <citation type="journal article" date="2023" name="bioRxiv">
        <title>High-quality genome assemblies of four members of thePodospora anserinaspecies complex.</title>
        <authorList>
            <person name="Ament-Velasquez S.L."/>
            <person name="Vogan A.A."/>
            <person name="Wallerman O."/>
            <person name="Hartmann F."/>
            <person name="Gautier V."/>
            <person name="Silar P."/>
            <person name="Giraud T."/>
            <person name="Johannesson H."/>
        </authorList>
    </citation>
    <scope>NUCLEOTIDE SEQUENCE [LARGE SCALE GENOMIC DNA]</scope>
    <source>
        <strain evidence="2 3">CBS 411.78</strain>
    </source>
</reference>
<organism evidence="2 3">
    <name type="scientific">Podospora pseudopauciseta</name>
    <dbReference type="NCBI Taxonomy" id="2093780"/>
    <lineage>
        <taxon>Eukaryota</taxon>
        <taxon>Fungi</taxon>
        <taxon>Dikarya</taxon>
        <taxon>Ascomycota</taxon>
        <taxon>Pezizomycotina</taxon>
        <taxon>Sordariomycetes</taxon>
        <taxon>Sordariomycetidae</taxon>
        <taxon>Sordariales</taxon>
        <taxon>Podosporaceae</taxon>
        <taxon>Podospora</taxon>
    </lineage>
</organism>
<comment type="caution">
    <text evidence="2">The sequence shown here is derived from an EMBL/GenBank/DDBJ whole genome shotgun (WGS) entry which is preliminary data.</text>
</comment>
<evidence type="ECO:0000313" key="2">
    <source>
        <dbReference type="EMBL" id="KAK4661147.1"/>
    </source>
</evidence>
<feature type="compositionally biased region" description="Basic and acidic residues" evidence="1">
    <location>
        <begin position="225"/>
        <end position="244"/>
    </location>
</feature>
<dbReference type="RefSeq" id="XP_062761114.1">
    <property type="nucleotide sequence ID" value="XM_062906511.1"/>
</dbReference>
<proteinExistence type="predicted"/>
<dbReference type="GeneID" id="87926796"/>
<accession>A0ABR0GZU8</accession>
<gene>
    <name evidence="2" type="ORF">QC763_0113510</name>
</gene>
<keyword evidence="3" id="KW-1185">Reference proteome</keyword>
<feature type="region of interest" description="Disordered" evidence="1">
    <location>
        <begin position="70"/>
        <end position="121"/>
    </location>
</feature>